<protein>
    <submittedName>
        <fullName evidence="2">Uncharacterized protein</fullName>
    </submittedName>
</protein>
<dbReference type="Proteomes" id="UP000813427">
    <property type="component" value="Unassembled WGS sequence"/>
</dbReference>
<name>A0A8K0RNA3_9HYPO</name>
<gene>
    <name evidence="2" type="ORF">BKA59DRAFT_461327</name>
</gene>
<accession>A0A8K0RNA3</accession>
<proteinExistence type="predicted"/>
<keyword evidence="3" id="KW-1185">Reference proteome</keyword>
<feature type="compositionally biased region" description="Polar residues" evidence="1">
    <location>
        <begin position="1"/>
        <end position="10"/>
    </location>
</feature>
<evidence type="ECO:0000313" key="3">
    <source>
        <dbReference type="Proteomes" id="UP000813427"/>
    </source>
</evidence>
<reference evidence="2" key="1">
    <citation type="journal article" date="2021" name="Nat. Commun.">
        <title>Genetic determinants of endophytism in the Arabidopsis root mycobiome.</title>
        <authorList>
            <person name="Mesny F."/>
            <person name="Miyauchi S."/>
            <person name="Thiergart T."/>
            <person name="Pickel B."/>
            <person name="Atanasova L."/>
            <person name="Karlsson M."/>
            <person name="Huettel B."/>
            <person name="Barry K.W."/>
            <person name="Haridas S."/>
            <person name="Chen C."/>
            <person name="Bauer D."/>
            <person name="Andreopoulos W."/>
            <person name="Pangilinan J."/>
            <person name="LaButti K."/>
            <person name="Riley R."/>
            <person name="Lipzen A."/>
            <person name="Clum A."/>
            <person name="Drula E."/>
            <person name="Henrissat B."/>
            <person name="Kohler A."/>
            <person name="Grigoriev I.V."/>
            <person name="Martin F.M."/>
            <person name="Hacquard S."/>
        </authorList>
    </citation>
    <scope>NUCLEOTIDE SEQUENCE</scope>
    <source>
        <strain evidence="2">MPI-SDFR-AT-0068</strain>
    </source>
</reference>
<comment type="caution">
    <text evidence="2">The sequence shown here is derived from an EMBL/GenBank/DDBJ whole genome shotgun (WGS) entry which is preliminary data.</text>
</comment>
<sequence length="200" mass="22015">MSTFTLTQLEPSKKRGASISNATSGKKRKISEQHHSQLVFHPAAPTKTTATLLNPPSAPPCNNTTVSHEPGQINARSVTADDVSEAFDLSPSHHKTRVANGISLDRGLSTPRSPRPQLAQEPTNSYRYTTAIRVLLELDVLGSAIRKILITVDEMEKTARKTDDPALRFAKIIMRLKENCLELLRVQQEKLADLDQGSLI</sequence>
<feature type="region of interest" description="Disordered" evidence="1">
    <location>
        <begin position="1"/>
        <end position="33"/>
    </location>
</feature>
<evidence type="ECO:0000313" key="2">
    <source>
        <dbReference type="EMBL" id="KAH7231025.1"/>
    </source>
</evidence>
<feature type="region of interest" description="Disordered" evidence="1">
    <location>
        <begin position="98"/>
        <end position="122"/>
    </location>
</feature>
<dbReference type="EMBL" id="JAGPXF010000009">
    <property type="protein sequence ID" value="KAH7231025.1"/>
    <property type="molecule type" value="Genomic_DNA"/>
</dbReference>
<dbReference type="AlphaFoldDB" id="A0A8K0RNA3"/>
<evidence type="ECO:0000256" key="1">
    <source>
        <dbReference type="SAM" id="MobiDB-lite"/>
    </source>
</evidence>
<dbReference type="OrthoDB" id="5081562at2759"/>
<organism evidence="2 3">
    <name type="scientific">Fusarium tricinctum</name>
    <dbReference type="NCBI Taxonomy" id="61284"/>
    <lineage>
        <taxon>Eukaryota</taxon>
        <taxon>Fungi</taxon>
        <taxon>Dikarya</taxon>
        <taxon>Ascomycota</taxon>
        <taxon>Pezizomycotina</taxon>
        <taxon>Sordariomycetes</taxon>
        <taxon>Hypocreomycetidae</taxon>
        <taxon>Hypocreales</taxon>
        <taxon>Nectriaceae</taxon>
        <taxon>Fusarium</taxon>
        <taxon>Fusarium tricinctum species complex</taxon>
    </lineage>
</organism>